<keyword evidence="8" id="KW-0067">ATP-binding</keyword>
<dbReference type="eggNOG" id="KOG0553">
    <property type="taxonomic scope" value="Eukaryota"/>
</dbReference>
<evidence type="ECO:0000256" key="1">
    <source>
        <dbReference type="ARBA" id="ARBA00008874"/>
    </source>
</evidence>
<dbReference type="Pfam" id="PF00240">
    <property type="entry name" value="ubiquitin"/>
    <property type="match status" value="1"/>
</dbReference>
<gene>
    <name evidence="16" type="ORF">EPUS_06523</name>
</gene>
<dbReference type="GeneID" id="19241463"/>
<dbReference type="Proteomes" id="UP000019373">
    <property type="component" value="Unassembled WGS sequence"/>
</dbReference>
<name>U1HS22_ENDPU</name>
<dbReference type="InterPro" id="IPR029071">
    <property type="entry name" value="Ubiquitin-like_domsf"/>
</dbReference>
<evidence type="ECO:0000313" key="16">
    <source>
        <dbReference type="EMBL" id="ERF71964.1"/>
    </source>
</evidence>
<feature type="coiled-coil region" evidence="12">
    <location>
        <begin position="527"/>
        <end position="554"/>
    </location>
</feature>
<evidence type="ECO:0000259" key="15">
    <source>
        <dbReference type="PROSITE" id="PS50053"/>
    </source>
</evidence>
<dbReference type="PROSITE" id="PS50053">
    <property type="entry name" value="UBIQUITIN_2"/>
    <property type="match status" value="1"/>
</dbReference>
<dbReference type="GO" id="GO:0005737">
    <property type="term" value="C:cytoplasm"/>
    <property type="evidence" value="ECO:0007669"/>
    <property type="project" value="TreeGrafter"/>
</dbReference>
<proteinExistence type="inferred from homology"/>
<feature type="region of interest" description="Disordered" evidence="13">
    <location>
        <begin position="361"/>
        <end position="422"/>
    </location>
</feature>
<evidence type="ECO:0000256" key="6">
    <source>
        <dbReference type="ARBA" id="ARBA00022777"/>
    </source>
</evidence>
<evidence type="ECO:0000256" key="7">
    <source>
        <dbReference type="ARBA" id="ARBA00022803"/>
    </source>
</evidence>
<protein>
    <recommendedName>
        <fullName evidence="18">Protein kinase domain-containing protein</fullName>
    </recommendedName>
</protein>
<evidence type="ECO:0000256" key="9">
    <source>
        <dbReference type="ARBA" id="ARBA00047899"/>
    </source>
</evidence>
<evidence type="ECO:0000259" key="14">
    <source>
        <dbReference type="PROSITE" id="PS50011"/>
    </source>
</evidence>
<feature type="domain" description="Ubiquitin-like" evidence="15">
    <location>
        <begin position="637"/>
        <end position="709"/>
    </location>
</feature>
<keyword evidence="17" id="KW-1185">Reference proteome</keyword>
<dbReference type="GO" id="GO:0005524">
    <property type="term" value="F:ATP binding"/>
    <property type="evidence" value="ECO:0007669"/>
    <property type="project" value="UniProtKB-KW"/>
</dbReference>
<comment type="catalytic activity">
    <reaction evidence="10">
        <text>L-seryl-[protein] + ATP = O-phospho-L-seryl-[protein] + ADP + H(+)</text>
        <dbReference type="Rhea" id="RHEA:17989"/>
        <dbReference type="Rhea" id="RHEA-COMP:9863"/>
        <dbReference type="Rhea" id="RHEA-COMP:11604"/>
        <dbReference type="ChEBI" id="CHEBI:15378"/>
        <dbReference type="ChEBI" id="CHEBI:29999"/>
        <dbReference type="ChEBI" id="CHEBI:30616"/>
        <dbReference type="ChEBI" id="CHEBI:83421"/>
        <dbReference type="ChEBI" id="CHEBI:456216"/>
        <dbReference type="EC" id="2.7.11.1"/>
    </reaction>
</comment>
<dbReference type="InterPro" id="IPR019734">
    <property type="entry name" value="TPR_rpt"/>
</dbReference>
<keyword evidence="4" id="KW-0677">Repeat</keyword>
<dbReference type="EMBL" id="KE721157">
    <property type="protein sequence ID" value="ERF71964.1"/>
    <property type="molecule type" value="Genomic_DNA"/>
</dbReference>
<evidence type="ECO:0000256" key="3">
    <source>
        <dbReference type="ARBA" id="ARBA00022679"/>
    </source>
</evidence>
<dbReference type="PROSITE" id="PS50011">
    <property type="entry name" value="PROTEIN_KINASE_DOM"/>
    <property type="match status" value="1"/>
</dbReference>
<feature type="compositionally biased region" description="Basic and acidic residues" evidence="13">
    <location>
        <begin position="401"/>
        <end position="410"/>
    </location>
</feature>
<dbReference type="OrthoDB" id="10252171at2759"/>
<dbReference type="Gene3D" id="1.25.40.10">
    <property type="entry name" value="Tetratricopeptide repeat domain"/>
    <property type="match status" value="1"/>
</dbReference>
<evidence type="ECO:0000256" key="5">
    <source>
        <dbReference type="ARBA" id="ARBA00022741"/>
    </source>
</evidence>
<dbReference type="SUPFAM" id="SSF54236">
    <property type="entry name" value="Ubiquitin-like"/>
    <property type="match status" value="1"/>
</dbReference>
<dbReference type="Pfam" id="PF13432">
    <property type="entry name" value="TPR_16"/>
    <property type="match status" value="1"/>
</dbReference>
<dbReference type="Gene3D" id="1.10.510.10">
    <property type="entry name" value="Transferase(Phosphotransferase) domain 1"/>
    <property type="match status" value="1"/>
</dbReference>
<evidence type="ECO:0000256" key="12">
    <source>
        <dbReference type="SAM" id="Coils"/>
    </source>
</evidence>
<evidence type="ECO:0000313" key="17">
    <source>
        <dbReference type="Proteomes" id="UP000019373"/>
    </source>
</evidence>
<evidence type="ECO:0000256" key="10">
    <source>
        <dbReference type="ARBA" id="ARBA00048679"/>
    </source>
</evidence>
<dbReference type="SMART" id="SM00213">
    <property type="entry name" value="UBQ"/>
    <property type="match status" value="1"/>
</dbReference>
<feature type="region of interest" description="Disordered" evidence="13">
    <location>
        <begin position="572"/>
        <end position="603"/>
    </location>
</feature>
<dbReference type="eggNOG" id="KOG0001">
    <property type="taxonomic scope" value="Eukaryota"/>
</dbReference>
<dbReference type="InterPro" id="IPR011990">
    <property type="entry name" value="TPR-like_helical_dom_sf"/>
</dbReference>
<dbReference type="InterPro" id="IPR000626">
    <property type="entry name" value="Ubiquitin-like_dom"/>
</dbReference>
<dbReference type="GO" id="GO:0004674">
    <property type="term" value="F:protein serine/threonine kinase activity"/>
    <property type="evidence" value="ECO:0007669"/>
    <property type="project" value="UniProtKB-KW"/>
</dbReference>
<dbReference type="Gene3D" id="3.10.20.90">
    <property type="entry name" value="Phosphatidylinositol 3-kinase Catalytic Subunit, Chain A, domain 1"/>
    <property type="match status" value="1"/>
</dbReference>
<dbReference type="InterPro" id="IPR013105">
    <property type="entry name" value="TPR_2"/>
</dbReference>
<accession>U1HS22</accession>
<evidence type="ECO:0000256" key="4">
    <source>
        <dbReference type="ARBA" id="ARBA00022737"/>
    </source>
</evidence>
<dbReference type="PRINTS" id="PR00348">
    <property type="entry name" value="UBIQUITIN"/>
</dbReference>
<dbReference type="InterPro" id="IPR011009">
    <property type="entry name" value="Kinase-like_dom_sf"/>
</dbReference>
<evidence type="ECO:0000256" key="13">
    <source>
        <dbReference type="SAM" id="MobiDB-lite"/>
    </source>
</evidence>
<dbReference type="InterPro" id="IPR019954">
    <property type="entry name" value="Ubiquitin_CS"/>
</dbReference>
<feature type="domain" description="Protein kinase" evidence="14">
    <location>
        <begin position="43"/>
        <end position="318"/>
    </location>
</feature>
<feature type="compositionally biased region" description="Polar residues" evidence="13">
    <location>
        <begin position="391"/>
        <end position="400"/>
    </location>
</feature>
<dbReference type="SMART" id="SM00028">
    <property type="entry name" value="TPR"/>
    <property type="match status" value="3"/>
</dbReference>
<evidence type="ECO:0000256" key="2">
    <source>
        <dbReference type="ARBA" id="ARBA00022527"/>
    </source>
</evidence>
<comment type="similarity">
    <text evidence="1">Belongs to the protein kinase superfamily. STE Ser/Thr protein kinase family. STE20 subfamily.</text>
</comment>
<dbReference type="InterPro" id="IPR050629">
    <property type="entry name" value="STE20/SPS1-PAK"/>
</dbReference>
<dbReference type="eggNOG" id="KOG0615">
    <property type="taxonomic scope" value="Eukaryota"/>
</dbReference>
<dbReference type="Pfam" id="PF07719">
    <property type="entry name" value="TPR_2"/>
    <property type="match status" value="1"/>
</dbReference>
<dbReference type="HOGENOM" id="CLU_386853_0_0_1"/>
<dbReference type="SUPFAM" id="SSF56112">
    <property type="entry name" value="Protein kinase-like (PK-like)"/>
    <property type="match status" value="1"/>
</dbReference>
<keyword evidence="6" id="KW-0418">Kinase</keyword>
<comment type="catalytic activity">
    <reaction evidence="9">
        <text>L-threonyl-[protein] + ATP = O-phospho-L-threonyl-[protein] + ADP + H(+)</text>
        <dbReference type="Rhea" id="RHEA:46608"/>
        <dbReference type="Rhea" id="RHEA-COMP:11060"/>
        <dbReference type="Rhea" id="RHEA-COMP:11605"/>
        <dbReference type="ChEBI" id="CHEBI:15378"/>
        <dbReference type="ChEBI" id="CHEBI:30013"/>
        <dbReference type="ChEBI" id="CHEBI:30616"/>
        <dbReference type="ChEBI" id="CHEBI:61977"/>
        <dbReference type="ChEBI" id="CHEBI:456216"/>
        <dbReference type="EC" id="2.7.11.1"/>
    </reaction>
</comment>
<dbReference type="SMART" id="SM00220">
    <property type="entry name" value="S_TKc"/>
    <property type="match status" value="1"/>
</dbReference>
<dbReference type="AlphaFoldDB" id="U1HS22"/>
<dbReference type="PANTHER" id="PTHR48012">
    <property type="entry name" value="STERILE20-LIKE KINASE, ISOFORM B-RELATED"/>
    <property type="match status" value="1"/>
</dbReference>
<evidence type="ECO:0000256" key="11">
    <source>
        <dbReference type="PROSITE-ProRule" id="PRU00339"/>
    </source>
</evidence>
<keyword evidence="2" id="KW-0723">Serine/threonine-protein kinase</keyword>
<sequence length="714" mass="79318">MARTSDSDHCRLEAIVRPDCIIESHEISDAARGWRRVPVTKVWRTERVLGHGGFGEVHLQCLDSDKKTTRALKIIPKRGLSMSNADCQRELMAMVEFKKPKYREAAVFVDFFGWFQNDSAMFLAMEYMSLGDLEQNLQEIENSPTHEGPALSEEETQVVTRQILEGLNIMHTEGFAHRDLKPQNVFVVQKQPQWWVKLGDFGLSKQRTDQTAFRTQAGTQQYMAPELFYYVPDLDTETSEYTSAIDLWALGCVVYRVITGAVPFPSLLSLRNFCRDPSKVPLNIPPTMVNAGKFAEALLQPSPVRRPSASGALASTWLTQKSRPNIGLQNMQSTFASMSMSASQNDYNTASHKGLQSHYFMPTTIPAPQEPSVNGPLSEPLPLLTRRPVQESKNSNSSHPIDSKTIRPYRDTTTGPTEAENHDAEALKSLGNAAMGKKDYPKAIDLYTKALTITPGAAVYLSNRAAAHIGSEKYAAACADAEAAVAADPKYAKAWVRLATARLALGDIGGSVDAYTKGIEYAGHGGSEGARKGLEAAKKKLKQLEEDEFEDDLEPVQIGKRKLSWDSLEGNTGLDSDEISTRPRKLSWDSLEGNTGLDSDELSTRPSKPGLFFRLFKKDRDAEAFRTQPTLSRPQRMPILVKTFTGKTIELSVYETDSIGHVKDAIEEKEGIPPDQQRLIYAGGKLEDYRSLASYHVLPHGILYLLISRSYTYL</sequence>
<dbReference type="SUPFAM" id="SSF48452">
    <property type="entry name" value="TPR-like"/>
    <property type="match status" value="1"/>
</dbReference>
<dbReference type="InterPro" id="IPR008271">
    <property type="entry name" value="Ser/Thr_kinase_AS"/>
</dbReference>
<keyword evidence="5" id="KW-0547">Nucleotide-binding</keyword>
<dbReference type="PROSITE" id="PS50005">
    <property type="entry name" value="TPR"/>
    <property type="match status" value="1"/>
</dbReference>
<dbReference type="PANTHER" id="PTHR48012:SF10">
    <property type="entry name" value="FI20177P1"/>
    <property type="match status" value="1"/>
</dbReference>
<dbReference type="RefSeq" id="XP_007802418.1">
    <property type="nucleotide sequence ID" value="XM_007804227.1"/>
</dbReference>
<dbReference type="InterPro" id="IPR019956">
    <property type="entry name" value="Ubiquitin_dom"/>
</dbReference>
<organism evidence="16 17">
    <name type="scientific">Endocarpon pusillum (strain Z07020 / HMAS-L-300199)</name>
    <name type="common">Lichen-forming fungus</name>
    <dbReference type="NCBI Taxonomy" id="1263415"/>
    <lineage>
        <taxon>Eukaryota</taxon>
        <taxon>Fungi</taxon>
        <taxon>Dikarya</taxon>
        <taxon>Ascomycota</taxon>
        <taxon>Pezizomycotina</taxon>
        <taxon>Eurotiomycetes</taxon>
        <taxon>Chaetothyriomycetidae</taxon>
        <taxon>Verrucariales</taxon>
        <taxon>Verrucariaceae</taxon>
        <taxon>Endocarpon</taxon>
    </lineage>
</organism>
<dbReference type="InterPro" id="IPR000719">
    <property type="entry name" value="Prot_kinase_dom"/>
</dbReference>
<evidence type="ECO:0008006" key="18">
    <source>
        <dbReference type="Google" id="ProtNLM"/>
    </source>
</evidence>
<keyword evidence="12" id="KW-0175">Coiled coil</keyword>
<feature type="repeat" description="TPR" evidence="11">
    <location>
        <begin position="424"/>
        <end position="457"/>
    </location>
</feature>
<evidence type="ECO:0000256" key="8">
    <source>
        <dbReference type="ARBA" id="ARBA00022840"/>
    </source>
</evidence>
<dbReference type="PROSITE" id="PS00299">
    <property type="entry name" value="UBIQUITIN_1"/>
    <property type="match status" value="1"/>
</dbReference>
<keyword evidence="3" id="KW-0808">Transferase</keyword>
<dbReference type="PROSITE" id="PS00108">
    <property type="entry name" value="PROTEIN_KINASE_ST"/>
    <property type="match status" value="1"/>
</dbReference>
<dbReference type="Pfam" id="PF00069">
    <property type="entry name" value="Pkinase"/>
    <property type="match status" value="1"/>
</dbReference>
<reference evidence="17" key="1">
    <citation type="journal article" date="2014" name="BMC Genomics">
        <title>Genome characteristics reveal the impact of lichenization on lichen-forming fungus Endocarpon pusillum Hedwig (Verrucariales, Ascomycota).</title>
        <authorList>
            <person name="Wang Y.-Y."/>
            <person name="Liu B."/>
            <person name="Zhang X.-Y."/>
            <person name="Zhou Q.-M."/>
            <person name="Zhang T."/>
            <person name="Li H."/>
            <person name="Yu Y.-F."/>
            <person name="Zhang X.-L."/>
            <person name="Hao X.-Y."/>
            <person name="Wang M."/>
            <person name="Wang L."/>
            <person name="Wei J.-C."/>
        </authorList>
    </citation>
    <scope>NUCLEOTIDE SEQUENCE [LARGE SCALE GENOMIC DNA]</scope>
    <source>
        <strain evidence="17">Z07020 / HMAS-L-300199</strain>
    </source>
</reference>
<keyword evidence="7 11" id="KW-0802">TPR repeat</keyword>